<evidence type="ECO:0008006" key="3">
    <source>
        <dbReference type="Google" id="ProtNLM"/>
    </source>
</evidence>
<evidence type="ECO:0000313" key="2">
    <source>
        <dbReference type="Proteomes" id="UP000634668"/>
    </source>
</evidence>
<reference evidence="1" key="1">
    <citation type="journal article" date="2014" name="Int. J. Syst. Evol. Microbiol.">
        <title>Complete genome sequence of Corynebacterium casei LMG S-19264T (=DSM 44701T), isolated from a smear-ripened cheese.</title>
        <authorList>
            <consortium name="US DOE Joint Genome Institute (JGI-PGF)"/>
            <person name="Walter F."/>
            <person name="Albersmeier A."/>
            <person name="Kalinowski J."/>
            <person name="Ruckert C."/>
        </authorList>
    </citation>
    <scope>NUCLEOTIDE SEQUENCE</scope>
    <source>
        <strain evidence="1">KCTC 12113</strain>
    </source>
</reference>
<proteinExistence type="predicted"/>
<organism evidence="1 2">
    <name type="scientific">Arenibacter certesii</name>
    <dbReference type="NCBI Taxonomy" id="228955"/>
    <lineage>
        <taxon>Bacteria</taxon>
        <taxon>Pseudomonadati</taxon>
        <taxon>Bacteroidota</taxon>
        <taxon>Flavobacteriia</taxon>
        <taxon>Flavobacteriales</taxon>
        <taxon>Flavobacteriaceae</taxon>
        <taxon>Arenibacter</taxon>
    </lineage>
</organism>
<keyword evidence="2" id="KW-1185">Reference proteome</keyword>
<gene>
    <name evidence="1" type="ORF">GCM10007383_28590</name>
</gene>
<dbReference type="Proteomes" id="UP000634668">
    <property type="component" value="Unassembled WGS sequence"/>
</dbReference>
<dbReference type="AlphaFoldDB" id="A0A918J0U2"/>
<dbReference type="EMBL" id="BMWP01000021">
    <property type="protein sequence ID" value="GGW42163.1"/>
    <property type="molecule type" value="Genomic_DNA"/>
</dbReference>
<evidence type="ECO:0000313" key="1">
    <source>
        <dbReference type="EMBL" id="GGW42163.1"/>
    </source>
</evidence>
<accession>A0A918J0U2</accession>
<name>A0A918J0U2_9FLAO</name>
<comment type="caution">
    <text evidence="1">The sequence shown here is derived from an EMBL/GenBank/DDBJ whole genome shotgun (WGS) entry which is preliminary data.</text>
</comment>
<dbReference type="RefSeq" id="WP_026814202.1">
    <property type="nucleotide sequence ID" value="NZ_BMWP01000021.1"/>
</dbReference>
<reference evidence="1" key="2">
    <citation type="submission" date="2020-09" db="EMBL/GenBank/DDBJ databases">
        <authorList>
            <person name="Sun Q."/>
            <person name="Kim S."/>
        </authorList>
    </citation>
    <scope>NUCLEOTIDE SEQUENCE</scope>
    <source>
        <strain evidence="1">KCTC 12113</strain>
    </source>
</reference>
<protein>
    <recommendedName>
        <fullName evidence="3">Transposase</fullName>
    </recommendedName>
</protein>
<sequence>MDKGIDLTLLSLFLPEGILDFFDIVGFEQKPIKNPLYFNRLTVFLEEKKQIPALYKDHTYKASGFMEPRVIDDYPIRDSLVSLSLKRRRWDVLIDGKWIKKSRDWNDFIAQGTRMSKEFAAFLKEING</sequence>